<evidence type="ECO:0000256" key="1">
    <source>
        <dbReference type="ARBA" id="ARBA00010409"/>
    </source>
</evidence>
<dbReference type="InterPro" id="IPR016024">
    <property type="entry name" value="ARM-type_fold"/>
</dbReference>
<dbReference type="InterPro" id="IPR019442">
    <property type="entry name" value="THADA/TRM732_DUF2428"/>
</dbReference>
<feature type="domain" description="DUF2428" evidence="3">
    <location>
        <begin position="922"/>
        <end position="1178"/>
    </location>
</feature>
<keyword evidence="6" id="KW-0675">Receptor</keyword>
<name>A0A4P9WUA3_9FUNG</name>
<dbReference type="Pfam" id="PF25150">
    <property type="entry name" value="TPR_Trm732"/>
    <property type="match status" value="1"/>
</dbReference>
<dbReference type="Pfam" id="PF10350">
    <property type="entry name" value="DUF2428"/>
    <property type="match status" value="1"/>
</dbReference>
<dbReference type="OrthoDB" id="73997at2759"/>
<gene>
    <name evidence="6" type="ORF">BDK51DRAFT_43545</name>
</gene>
<dbReference type="Proteomes" id="UP000269721">
    <property type="component" value="Unassembled WGS sequence"/>
</dbReference>
<protein>
    <submittedName>
        <fullName evidence="6">Putative death-receptor fusion protein-domain-containing protein</fullName>
    </submittedName>
</protein>
<dbReference type="PANTHER" id="PTHR14387">
    <property type="entry name" value="THADA/DEATH RECEPTOR INTERACTING PROTEIN"/>
    <property type="match status" value="1"/>
</dbReference>
<sequence>MSVSHSMYLRIYAAKTLTKAQRTAESPENVYSFIKDLTAIFLDIHFAPSAPSENSFRSAVFSVISASHEFCSALQGAAYEPDLVYSKLAADFESFLRHQGTATGPEWDSSVSHLGAVLLTTLDRPVGKEIVAESLLPTMHILIRCLENVTENVVNATVRSENRALHLSSKFATCSDLLKVTTALVAKFSANIAISVPTTVPTTVPTEPLDLSSLLWKLFQLAVGICFSASHVKDNIFIAGILVASLLQKIENLSALIQSLFEPNVAKTLGLPADWNTSPAWEFSALSFYRGLLSILPLDTLLIECRTGGEVRGPPLLKIAFDHISHACETTTESSLRTLAFQTLGAWLALVLNGLRDPDERYRDILVTLFTSSRARRIFSFVLNGWEDPIDTLQHKLRDVFQSLLDILYDLSAGEESESVRDILETLLATDWHRKVKYDLLSYLLIRTRPSKILAFNPQFLAVCFEMMRNPMLSSRISTFINTFMKEAFKDHAADESDNWWLVPIASSLTSDSHVLRKAVSETIIVTLVKQRGDAVQKLLHALGSEGPFISNASYRLHGTLAVLKAARLLDYIDINVYLRDHRGTISQAISHPDLNLRIDAFSFITESPKLTTDFSEEELDLIKSYLLISLDSQSPEFRQRVAGLLLKLLRRVRRVIYANWRDYLAAKDYAAKVLPVDAKESVGAAADIDIKLDFLLWLQDFSIASLFPGSSYQRATCNLNLLELLAESEQFQVDTTQKVDMVAIPNYPFVATRRCVDVLLSVIRNDTYEPNRQKAFDILMRFPTPLPGYESSQSARDILIEGITCSLSIRSQESEAGALMVRIAFVKYVKALHMHLDPFPASESEDAEMADPTGSGSPTIFFMRRLLQVLSRTVDVAKRNLFLSASEYPMHGLFATLAAVLSEIDYESPRIQNAAAEWHDVCKEILALVNSACFSVLEICADESPEGNLPATFADMQQNMEELVHDAGASAKGSESQLILYECFHTIKEVTSALQNLLCGPPLPKTRDANNGFITYDDIVASGTLLKKLLGSIRHRGAFSAVYTCFARVCSTLLSSGKEHLVDLPQVWLQDFLAQVVSIDVSITRRSAGLPLGVLAVVSAPVPSRKVLISGALKRLFEIGRMEVSKLADDRLDSPQVHAFNIIRTILQDAEINSEVRDHLSDAFALSIAGFSSPSWAIRNCATMLFSTLVTKALGTKKSRDETHMMNTTTGTEFFTRFPALYGILLKELASAVDFLNKGKVHEALYPILTILARLKPSSEFASGSSTTPLSAFREIVARCPSTTIFKAREMSARAFAPLVPSSELVKTIESLLATVSAKSQNHLHGVLLQIQALLKVHLTEYAAGYDVRNDAMRKLPSMFLSKSWIYQKNSCPLTSALFISTINEFFISASWIQGNAETKALDTVVAQEHFCEIRTTLFEHCAAALMGAPRPFIVGFYLRRQRALLILYGLASANLTPASKMDIVVALLQDYDYEVQLASLSFLSHYIGSPSNAEDIQSDLDRARIRQTLVSLVLSNVVYYQVVDESARLLVQMCENAVAVLVDSSHPFLDLWNDLIAKIAAHPKPHLVEALLPLLSVLLVQVHFDEATKPTVTETAKEACCGEFLRLVKVWSANEQPQSVREAVVCALQRARLETLSGAIADHQAIDFVFELDGLLNDDDVDIRCSFEARLREYVTIFRRFSLTAPLPSFKLKAALLDSELDPTNVLFAKEDHNSRFEPMVDVFLTFTRLEMIFAAHPHLKAERAEKLSGWAKASLTSLRKMPPPSKGGLAALTSRVPIFTTAARAIAVLKLLGDDAAIHENLVGVDVHPHLAEMAGSGWNMARSICVPE</sequence>
<dbReference type="GO" id="GO:0005829">
    <property type="term" value="C:cytosol"/>
    <property type="evidence" value="ECO:0007669"/>
    <property type="project" value="TreeGrafter"/>
</dbReference>
<organism evidence="6 7">
    <name type="scientific">Blyttiomyces helicus</name>
    <dbReference type="NCBI Taxonomy" id="388810"/>
    <lineage>
        <taxon>Eukaryota</taxon>
        <taxon>Fungi</taxon>
        <taxon>Fungi incertae sedis</taxon>
        <taxon>Chytridiomycota</taxon>
        <taxon>Chytridiomycota incertae sedis</taxon>
        <taxon>Chytridiomycetes</taxon>
        <taxon>Chytridiomycetes incertae sedis</taxon>
        <taxon>Blyttiomyces</taxon>
    </lineage>
</organism>
<dbReference type="InterPro" id="IPR056842">
    <property type="entry name" value="THADA-like_TPR_C"/>
</dbReference>
<feature type="domain" description="tRNA (32-2'-O)-methyltransferase regulator THADA-like TPR repeats region" evidence="4">
    <location>
        <begin position="500"/>
        <end position="773"/>
    </location>
</feature>
<reference evidence="7" key="1">
    <citation type="journal article" date="2018" name="Nat. Microbiol.">
        <title>Leveraging single-cell genomics to expand the fungal tree of life.</title>
        <authorList>
            <person name="Ahrendt S.R."/>
            <person name="Quandt C.A."/>
            <person name="Ciobanu D."/>
            <person name="Clum A."/>
            <person name="Salamov A."/>
            <person name="Andreopoulos B."/>
            <person name="Cheng J.F."/>
            <person name="Woyke T."/>
            <person name="Pelin A."/>
            <person name="Henrissat B."/>
            <person name="Reynolds N.K."/>
            <person name="Benny G.L."/>
            <person name="Smith M.E."/>
            <person name="James T.Y."/>
            <person name="Grigoriev I.V."/>
        </authorList>
    </citation>
    <scope>NUCLEOTIDE SEQUENCE [LARGE SCALE GENOMIC DNA]</scope>
</reference>
<evidence type="ECO:0000259" key="5">
    <source>
        <dbReference type="Pfam" id="PF25151"/>
    </source>
</evidence>
<proteinExistence type="inferred from homology"/>
<dbReference type="EMBL" id="KZ993844">
    <property type="protein sequence ID" value="RKO94656.1"/>
    <property type="molecule type" value="Genomic_DNA"/>
</dbReference>
<dbReference type="InterPro" id="IPR051954">
    <property type="entry name" value="tRNA_methyltransferase_THADA"/>
</dbReference>
<keyword evidence="7" id="KW-1185">Reference proteome</keyword>
<dbReference type="InterPro" id="IPR056843">
    <property type="entry name" value="THADA-like_TPR"/>
</dbReference>
<evidence type="ECO:0000313" key="6">
    <source>
        <dbReference type="EMBL" id="RKO94656.1"/>
    </source>
</evidence>
<keyword evidence="2" id="KW-0819">tRNA processing</keyword>
<evidence type="ECO:0000259" key="3">
    <source>
        <dbReference type="Pfam" id="PF10350"/>
    </source>
</evidence>
<dbReference type="SUPFAM" id="SSF48371">
    <property type="entry name" value="ARM repeat"/>
    <property type="match status" value="2"/>
</dbReference>
<dbReference type="Pfam" id="PF25151">
    <property type="entry name" value="TPR_Trm732_C"/>
    <property type="match status" value="1"/>
</dbReference>
<evidence type="ECO:0000259" key="4">
    <source>
        <dbReference type="Pfam" id="PF25150"/>
    </source>
</evidence>
<dbReference type="GO" id="GO:0030488">
    <property type="term" value="P:tRNA methylation"/>
    <property type="evidence" value="ECO:0007669"/>
    <property type="project" value="TreeGrafter"/>
</dbReference>
<evidence type="ECO:0000256" key="2">
    <source>
        <dbReference type="ARBA" id="ARBA00022694"/>
    </source>
</evidence>
<accession>A0A4P9WUA3</accession>
<comment type="similarity">
    <text evidence="1">Belongs to the THADA family.</text>
</comment>
<dbReference type="PANTHER" id="PTHR14387:SF0">
    <property type="entry name" value="DUF2428 DOMAIN-CONTAINING PROTEIN"/>
    <property type="match status" value="1"/>
</dbReference>
<feature type="domain" description="tRNA (32-2'-O)-methyltransferase regulator THADA-like C-terminal TPR repeats region" evidence="5">
    <location>
        <begin position="1180"/>
        <end position="1335"/>
    </location>
</feature>
<evidence type="ECO:0000313" key="7">
    <source>
        <dbReference type="Proteomes" id="UP000269721"/>
    </source>
</evidence>